<dbReference type="SMART" id="SM00939">
    <property type="entry name" value="PepX_C"/>
    <property type="match status" value="1"/>
</dbReference>
<dbReference type="Pfam" id="PF02129">
    <property type="entry name" value="Peptidase_S15"/>
    <property type="match status" value="1"/>
</dbReference>
<dbReference type="InterPro" id="IPR005674">
    <property type="entry name" value="CocE/Ser_esterase"/>
</dbReference>
<dbReference type="GO" id="GO:0008239">
    <property type="term" value="F:dipeptidyl-peptidase activity"/>
    <property type="evidence" value="ECO:0007669"/>
    <property type="project" value="InterPro"/>
</dbReference>
<sequence length="684" mass="77175">MRTLLRQTVWIWLLLGAMPSLAIEPPSPPKYGVRMEQAWIPMKDGVRLSATLYMPGGAQPDEKFPALLEYLPYRKDDGTAAGDYPRHAYFARRGYASVRVDIRGTGTSEGRPPDREYSEQEQIDGEQVIAWLAHQPWSNGNVGMFGISWGGFNSMQMAMRNPPGLKAIIAVAATDELFHDDVHYIDGIMHIDEFELNMDMAPGITGAPDYTLDERILGPRFDTPPWSLLYMKHQHDGPFWRSPVRPQSEIRVPCFLIGGFADGYRDSIPNMLKNVTKVPVKAVIGPWNHSFPNDADFGPRVEWRDQAVRWWDYWLKGRDTGVLNDPKLVVFMRESHPPDPNLETVPGEWRAESGWPPPESKDSTLYLQPNHTLADSPAAQDVHQLKYVPSIGVEAGFWWGELLADQRPVDAFSLVYDSAPLEANVAILGWPRTRLQVSAPVPLADWFVRLSDVAPDGSVTQITGAGLDGAQRDSMADPHDLEPGKTYSLNIELHLTSWIFPKDHRIRVAVSNALWPMMWPTPHPMTTSLMLGGEAGSRLILPTLPEKGAAQVALSPPQPSDQRADIQSAGYPWPGEWTLQRDEGRQKATVVWKGKSEISYPWGKEKDFEQLTYDADDAHPAVSSVRGEAESIYELKGRVLTWRGHLSVTSDERNFYYKYTRELLRDGQMLKQKTWEETIPRDHQ</sequence>
<dbReference type="EMBL" id="OMOD01000053">
    <property type="protein sequence ID" value="SPF35870.1"/>
    <property type="molecule type" value="Genomic_DNA"/>
</dbReference>
<dbReference type="AlphaFoldDB" id="A0A2U3K8I0"/>
<dbReference type="SUPFAM" id="SSF53474">
    <property type="entry name" value="alpha/beta-Hydrolases"/>
    <property type="match status" value="1"/>
</dbReference>
<dbReference type="InterPro" id="IPR029058">
    <property type="entry name" value="AB_hydrolase_fold"/>
</dbReference>
<dbReference type="SUPFAM" id="SSF49785">
    <property type="entry name" value="Galactose-binding domain-like"/>
    <property type="match status" value="1"/>
</dbReference>
<dbReference type="InterPro" id="IPR000383">
    <property type="entry name" value="Xaa-Pro-like_dom"/>
</dbReference>
<evidence type="ECO:0000256" key="1">
    <source>
        <dbReference type="ARBA" id="ARBA00022801"/>
    </source>
</evidence>
<evidence type="ECO:0000313" key="5">
    <source>
        <dbReference type="Proteomes" id="UP000238701"/>
    </source>
</evidence>
<dbReference type="InterPro" id="IPR013736">
    <property type="entry name" value="Xaa-Pro_dipept_C"/>
</dbReference>
<evidence type="ECO:0000256" key="2">
    <source>
        <dbReference type="SAM" id="MobiDB-lite"/>
    </source>
</evidence>
<evidence type="ECO:0000259" key="3">
    <source>
        <dbReference type="SMART" id="SM00939"/>
    </source>
</evidence>
<proteinExistence type="predicted"/>
<dbReference type="PANTHER" id="PTHR43056:SF10">
    <property type="entry name" value="COCE_NOND FAMILY, PUTATIVE (AFU_ORTHOLOGUE AFUA_7G00600)-RELATED"/>
    <property type="match status" value="1"/>
</dbReference>
<name>A0A2U3K8I0_9BACT</name>
<feature type="region of interest" description="Disordered" evidence="2">
    <location>
        <begin position="341"/>
        <end position="361"/>
    </location>
</feature>
<keyword evidence="1" id="KW-0378">Hydrolase</keyword>
<dbReference type="PANTHER" id="PTHR43056">
    <property type="entry name" value="PEPTIDASE S9 PROLYL OLIGOPEPTIDASE"/>
    <property type="match status" value="1"/>
</dbReference>
<dbReference type="InterPro" id="IPR050585">
    <property type="entry name" value="Xaa-Pro_dipeptidyl-ppase/CocE"/>
</dbReference>
<dbReference type="Gene3D" id="3.40.50.1820">
    <property type="entry name" value="alpha/beta hydrolase"/>
    <property type="match status" value="2"/>
</dbReference>
<dbReference type="Gene3D" id="2.60.120.260">
    <property type="entry name" value="Galactose-binding domain-like"/>
    <property type="match status" value="1"/>
</dbReference>
<dbReference type="NCBIfam" id="TIGR00976">
    <property type="entry name" value="CocE_NonD"/>
    <property type="match status" value="2"/>
</dbReference>
<accession>A0A2U3K8I0</accession>
<dbReference type="Pfam" id="PF08530">
    <property type="entry name" value="PepX_C"/>
    <property type="match status" value="1"/>
</dbReference>
<gene>
    <name evidence="4" type="ORF">SBA1_1460003</name>
</gene>
<feature type="domain" description="Xaa-Pro dipeptidyl-peptidase C-terminal" evidence="3">
    <location>
        <begin position="308"/>
        <end position="540"/>
    </location>
</feature>
<evidence type="ECO:0000313" key="4">
    <source>
        <dbReference type="EMBL" id="SPF35870.1"/>
    </source>
</evidence>
<organism evidence="4 5">
    <name type="scientific">Candidatus Sulfotelmatobacter kueseliae</name>
    <dbReference type="NCBI Taxonomy" id="2042962"/>
    <lineage>
        <taxon>Bacteria</taxon>
        <taxon>Pseudomonadati</taxon>
        <taxon>Acidobacteriota</taxon>
        <taxon>Terriglobia</taxon>
        <taxon>Terriglobales</taxon>
        <taxon>Candidatus Korobacteraceae</taxon>
        <taxon>Candidatus Sulfotelmatobacter</taxon>
    </lineage>
</organism>
<dbReference type="InterPro" id="IPR008979">
    <property type="entry name" value="Galactose-bd-like_sf"/>
</dbReference>
<reference evidence="5" key="1">
    <citation type="submission" date="2018-02" db="EMBL/GenBank/DDBJ databases">
        <authorList>
            <person name="Hausmann B."/>
        </authorList>
    </citation>
    <scope>NUCLEOTIDE SEQUENCE [LARGE SCALE GENOMIC DNA]</scope>
    <source>
        <strain evidence="5">Peat soil MAG SbA1</strain>
    </source>
</reference>
<dbReference type="OrthoDB" id="319764at2"/>
<protein>
    <submittedName>
        <fullName evidence="4">Peptidase S15</fullName>
    </submittedName>
</protein>
<dbReference type="Proteomes" id="UP000238701">
    <property type="component" value="Unassembled WGS sequence"/>
</dbReference>